<evidence type="ECO:0000313" key="2">
    <source>
        <dbReference type="Proteomes" id="UP000199529"/>
    </source>
</evidence>
<keyword evidence="2" id="KW-1185">Reference proteome</keyword>
<keyword evidence="1" id="KW-0808">Transferase</keyword>
<proteinExistence type="predicted"/>
<name>A0A1H3ELF6_9PSEU</name>
<dbReference type="OrthoDB" id="3741563at2"/>
<dbReference type="NCBIfam" id="NF005924">
    <property type="entry name" value="PRK07937.1"/>
    <property type="match status" value="1"/>
</dbReference>
<dbReference type="Gene3D" id="3.40.47.10">
    <property type="match status" value="1"/>
</dbReference>
<accession>A0A1H3ELF6</accession>
<dbReference type="PANTHER" id="PTHR42870:SF1">
    <property type="entry name" value="NON-SPECIFIC LIPID-TRANSFER PROTEIN-LIKE 2"/>
    <property type="match status" value="1"/>
</dbReference>
<dbReference type="InterPro" id="IPR016039">
    <property type="entry name" value="Thiolase-like"/>
</dbReference>
<dbReference type="EMBL" id="FNOK01000015">
    <property type="protein sequence ID" value="SDX79397.1"/>
    <property type="molecule type" value="Genomic_DNA"/>
</dbReference>
<dbReference type="InterPro" id="IPR002155">
    <property type="entry name" value="Thiolase"/>
</dbReference>
<sequence length="351" mass="36762">MTDVAVVGFAQAPNVRATRGTTNGVEMLVPIFREVLADTGLAKEEIGFWCSGSSDYLAGRAFSFIAAVDAIGAFPPINESHVEMDAAWALYEAWVKIRTGEVDTALVYGFGKSSAGDLRRTLALQLDPYSVAPLWPDSVSIAGLQARLGLDAGDWTERDMAAVAARSRAAATENRSAQVSGSVDAEALLGEPYIADPLRAHDCAPISDGAAVVVLASADRAREIRERPAWITGLEHRVESGSLGSRDLRRSVSTTAAARAAGTDGVEVAELHAPFTHQEILLRQAIGLDDSVAINPSGGALCGNPMFAAGLARIGEAAARVMDGRAGRVLAHATSGPALQQNLVCVMEGRS</sequence>
<dbReference type="Proteomes" id="UP000199529">
    <property type="component" value="Unassembled WGS sequence"/>
</dbReference>
<evidence type="ECO:0000313" key="1">
    <source>
        <dbReference type="EMBL" id="SDX79397.1"/>
    </source>
</evidence>
<dbReference type="GO" id="GO:0016747">
    <property type="term" value="F:acyltransferase activity, transferring groups other than amino-acyl groups"/>
    <property type="evidence" value="ECO:0007669"/>
    <property type="project" value="InterPro"/>
</dbReference>
<dbReference type="PIRSF" id="PIRSF000429">
    <property type="entry name" value="Ac-CoA_Ac_transf"/>
    <property type="match status" value="1"/>
</dbReference>
<dbReference type="RefSeq" id="WP_093266735.1">
    <property type="nucleotide sequence ID" value="NZ_FNOK01000015.1"/>
</dbReference>
<reference evidence="2" key="1">
    <citation type="submission" date="2016-10" db="EMBL/GenBank/DDBJ databases">
        <authorList>
            <person name="Varghese N."/>
            <person name="Submissions S."/>
        </authorList>
    </citation>
    <scope>NUCLEOTIDE SEQUENCE [LARGE SCALE GENOMIC DNA]</scope>
    <source>
        <strain evidence="2">CGMCC 4.3530</strain>
    </source>
</reference>
<organism evidence="1 2">
    <name type="scientific">Saccharopolyspora shandongensis</name>
    <dbReference type="NCBI Taxonomy" id="418495"/>
    <lineage>
        <taxon>Bacteria</taxon>
        <taxon>Bacillati</taxon>
        <taxon>Actinomycetota</taxon>
        <taxon>Actinomycetes</taxon>
        <taxon>Pseudonocardiales</taxon>
        <taxon>Pseudonocardiaceae</taxon>
        <taxon>Saccharopolyspora</taxon>
    </lineage>
</organism>
<dbReference type="STRING" id="418495.SAMN05216215_101561"/>
<dbReference type="PANTHER" id="PTHR42870">
    <property type="entry name" value="ACETYL-COA C-ACETYLTRANSFERASE"/>
    <property type="match status" value="1"/>
</dbReference>
<dbReference type="SUPFAM" id="SSF53901">
    <property type="entry name" value="Thiolase-like"/>
    <property type="match status" value="2"/>
</dbReference>
<protein>
    <submittedName>
        <fullName evidence="1">Acetyl-CoA acetyltransferase</fullName>
    </submittedName>
</protein>
<dbReference type="AlphaFoldDB" id="A0A1H3ELF6"/>
<gene>
    <name evidence="1" type="ORF">SAMN05216215_101561</name>
</gene>